<dbReference type="EMBL" id="CM042060">
    <property type="protein sequence ID" value="KAI3677972.1"/>
    <property type="molecule type" value="Genomic_DNA"/>
</dbReference>
<sequence>MKEVVGTKVPLSYPSFSIELSPGSGGGGGGDHLEGGGGYEGGGRRAGVLVTEAVDMDEAMTVDVVVHLLNGFMNMTTNWNYFLHLR</sequence>
<reference evidence="1 2" key="2">
    <citation type="journal article" date="2022" name="Mol. Ecol. Resour.">
        <title>The genomes of chicory, endive, great burdock and yacon provide insights into Asteraceae paleo-polyploidization history and plant inulin production.</title>
        <authorList>
            <person name="Fan W."/>
            <person name="Wang S."/>
            <person name="Wang H."/>
            <person name="Wang A."/>
            <person name="Jiang F."/>
            <person name="Liu H."/>
            <person name="Zhao H."/>
            <person name="Xu D."/>
            <person name="Zhang Y."/>
        </authorList>
    </citation>
    <scope>NUCLEOTIDE SEQUENCE [LARGE SCALE GENOMIC DNA]</scope>
    <source>
        <strain evidence="2">cv. Niubang</strain>
    </source>
</reference>
<protein>
    <submittedName>
        <fullName evidence="1">Uncharacterized protein</fullName>
    </submittedName>
</protein>
<name>A0ACB8Y2G8_ARCLA</name>
<gene>
    <name evidence="1" type="ORF">L6452_37246</name>
</gene>
<keyword evidence="2" id="KW-1185">Reference proteome</keyword>
<comment type="caution">
    <text evidence="1">The sequence shown here is derived from an EMBL/GenBank/DDBJ whole genome shotgun (WGS) entry which is preliminary data.</text>
</comment>
<evidence type="ECO:0000313" key="2">
    <source>
        <dbReference type="Proteomes" id="UP001055879"/>
    </source>
</evidence>
<organism evidence="1 2">
    <name type="scientific">Arctium lappa</name>
    <name type="common">Greater burdock</name>
    <name type="synonym">Lappa major</name>
    <dbReference type="NCBI Taxonomy" id="4217"/>
    <lineage>
        <taxon>Eukaryota</taxon>
        <taxon>Viridiplantae</taxon>
        <taxon>Streptophyta</taxon>
        <taxon>Embryophyta</taxon>
        <taxon>Tracheophyta</taxon>
        <taxon>Spermatophyta</taxon>
        <taxon>Magnoliopsida</taxon>
        <taxon>eudicotyledons</taxon>
        <taxon>Gunneridae</taxon>
        <taxon>Pentapetalae</taxon>
        <taxon>asterids</taxon>
        <taxon>campanulids</taxon>
        <taxon>Asterales</taxon>
        <taxon>Asteraceae</taxon>
        <taxon>Carduoideae</taxon>
        <taxon>Cardueae</taxon>
        <taxon>Arctiinae</taxon>
        <taxon>Arctium</taxon>
    </lineage>
</organism>
<reference evidence="2" key="1">
    <citation type="journal article" date="2022" name="Mol. Ecol. Resour.">
        <title>The genomes of chicory, endive, great burdock and yacon provide insights into Asteraceae palaeo-polyploidization history and plant inulin production.</title>
        <authorList>
            <person name="Fan W."/>
            <person name="Wang S."/>
            <person name="Wang H."/>
            <person name="Wang A."/>
            <person name="Jiang F."/>
            <person name="Liu H."/>
            <person name="Zhao H."/>
            <person name="Xu D."/>
            <person name="Zhang Y."/>
        </authorList>
    </citation>
    <scope>NUCLEOTIDE SEQUENCE [LARGE SCALE GENOMIC DNA]</scope>
    <source>
        <strain evidence="2">cv. Niubang</strain>
    </source>
</reference>
<dbReference type="Proteomes" id="UP001055879">
    <property type="component" value="Linkage Group LG14"/>
</dbReference>
<accession>A0ACB8Y2G8</accession>
<proteinExistence type="predicted"/>
<evidence type="ECO:0000313" key="1">
    <source>
        <dbReference type="EMBL" id="KAI3677972.1"/>
    </source>
</evidence>